<sequence>MRLIFEVYLCSKEYQFHLMKKYLYLLLLIFSGLSLFAQEEKSIKLTAGEVESLFLSNNLQLIATRFDVDIADAAIAQAKLWDNPNLSISDVNLWSTRSQRDGESEVIPPLFGSFAKNTEFSIELSQLIQTANKRGKLVNREKVSKEIALQEFEEVLRGLKVELRKSVYEIQYSQAYLAILTNQRESLSRLIESHKKQVSQGNIAKNELLRLQSSFLELENEINELRSDLNEQQKTLKVLLNVDPFTNLEVEENSNTQKSPDSILLARLMELAEESRPDMKLHNLQTQYHEKSLAYEKSLRVPDLTISANYDRYGGVWKDFIGFGVSIDLPLFNRNQGNIRAARISRDQSLYLARQQQNIIQHEVAASYNNYVYTYAFYKKINDDSLLPELDNMLDTYTKNLQNRNISMLEYIDFMDAYRANKQTVLTAKKKVSMQFEELQYTVGTEIR</sequence>
<evidence type="ECO:0000256" key="1">
    <source>
        <dbReference type="ARBA" id="ARBA00007613"/>
    </source>
</evidence>
<name>A0A212JCC1_9BACT</name>
<dbReference type="InterPro" id="IPR010131">
    <property type="entry name" value="MdtP/NodT-like"/>
</dbReference>
<gene>
    <name evidence="4" type="ORF">KL86DYS1_11819</name>
</gene>
<comment type="similarity">
    <text evidence="1">Belongs to the outer membrane factor (OMF) (TC 1.B.17) family.</text>
</comment>
<dbReference type="Pfam" id="PF02321">
    <property type="entry name" value="OEP"/>
    <property type="match status" value="1"/>
</dbReference>
<evidence type="ECO:0000256" key="2">
    <source>
        <dbReference type="SAM" id="Coils"/>
    </source>
</evidence>
<feature type="transmembrane region" description="Helical" evidence="3">
    <location>
        <begin position="21"/>
        <end position="37"/>
    </location>
</feature>
<dbReference type="SUPFAM" id="SSF56954">
    <property type="entry name" value="Outer membrane efflux proteins (OEP)"/>
    <property type="match status" value="1"/>
</dbReference>
<proteinExistence type="inferred from homology"/>
<keyword evidence="2" id="KW-0175">Coiled coil</keyword>
<keyword evidence="3" id="KW-0472">Membrane</keyword>
<evidence type="ECO:0000256" key="3">
    <source>
        <dbReference type="SAM" id="Phobius"/>
    </source>
</evidence>
<dbReference type="PANTHER" id="PTHR30203:SF23">
    <property type="entry name" value="OUTER MEMBRANE EFFLUX PROTEIN"/>
    <property type="match status" value="1"/>
</dbReference>
<evidence type="ECO:0008006" key="5">
    <source>
        <dbReference type="Google" id="ProtNLM"/>
    </source>
</evidence>
<feature type="coiled-coil region" evidence="2">
    <location>
        <begin position="177"/>
        <end position="242"/>
    </location>
</feature>
<dbReference type="EMBL" id="FLUM01000001">
    <property type="protein sequence ID" value="SBV97094.1"/>
    <property type="molecule type" value="Genomic_DNA"/>
</dbReference>
<dbReference type="InterPro" id="IPR003423">
    <property type="entry name" value="OMP_efflux"/>
</dbReference>
<accession>A0A212JCC1</accession>
<keyword evidence="3" id="KW-0812">Transmembrane</keyword>
<protein>
    <recommendedName>
        <fullName evidence="5">Outer membrane efflux protein</fullName>
    </recommendedName>
</protein>
<keyword evidence="3" id="KW-1133">Transmembrane helix</keyword>
<reference evidence="4" key="1">
    <citation type="submission" date="2016-04" db="EMBL/GenBank/DDBJ databases">
        <authorList>
            <person name="Evans L.H."/>
            <person name="Alamgir A."/>
            <person name="Owens N."/>
            <person name="Weber N.D."/>
            <person name="Virtaneva K."/>
            <person name="Barbian K."/>
            <person name="Babar A."/>
            <person name="Rosenke K."/>
        </authorList>
    </citation>
    <scope>NUCLEOTIDE SEQUENCE</scope>
    <source>
        <strain evidence="4">86-1</strain>
    </source>
</reference>
<dbReference type="AlphaFoldDB" id="A0A212JCC1"/>
<evidence type="ECO:0000313" key="4">
    <source>
        <dbReference type="EMBL" id="SBV97094.1"/>
    </source>
</evidence>
<dbReference type="Gene3D" id="1.20.1600.10">
    <property type="entry name" value="Outer membrane efflux proteins (OEP)"/>
    <property type="match status" value="1"/>
</dbReference>
<organism evidence="4">
    <name type="scientific">uncultured Dysgonomonas sp</name>
    <dbReference type="NCBI Taxonomy" id="206096"/>
    <lineage>
        <taxon>Bacteria</taxon>
        <taxon>Pseudomonadati</taxon>
        <taxon>Bacteroidota</taxon>
        <taxon>Bacteroidia</taxon>
        <taxon>Bacteroidales</taxon>
        <taxon>Dysgonomonadaceae</taxon>
        <taxon>Dysgonomonas</taxon>
        <taxon>environmental samples</taxon>
    </lineage>
</organism>
<dbReference type="GO" id="GO:0015562">
    <property type="term" value="F:efflux transmembrane transporter activity"/>
    <property type="evidence" value="ECO:0007669"/>
    <property type="project" value="InterPro"/>
</dbReference>
<dbReference type="PANTHER" id="PTHR30203">
    <property type="entry name" value="OUTER MEMBRANE CATION EFFLUX PROTEIN"/>
    <property type="match status" value="1"/>
</dbReference>